<dbReference type="Proteomes" id="UP000263377">
    <property type="component" value="Unassembled WGS sequence"/>
</dbReference>
<dbReference type="PROSITE" id="PS50943">
    <property type="entry name" value="HTH_CROC1"/>
    <property type="match status" value="1"/>
</dbReference>
<gene>
    <name evidence="3" type="ORF">DR950_00435</name>
</gene>
<feature type="region of interest" description="Disordered" evidence="1">
    <location>
        <begin position="54"/>
        <end position="78"/>
    </location>
</feature>
<keyword evidence="4" id="KW-1185">Reference proteome</keyword>
<feature type="compositionally biased region" description="Basic and acidic residues" evidence="1">
    <location>
        <begin position="54"/>
        <end position="64"/>
    </location>
</feature>
<protein>
    <submittedName>
        <fullName evidence="3">XRE family transcriptional regulator</fullName>
    </submittedName>
</protein>
<organism evidence="3 4">
    <name type="scientific">Kitasatospora xanthocidica</name>
    <dbReference type="NCBI Taxonomy" id="83382"/>
    <lineage>
        <taxon>Bacteria</taxon>
        <taxon>Bacillati</taxon>
        <taxon>Actinomycetota</taxon>
        <taxon>Actinomycetes</taxon>
        <taxon>Kitasatosporales</taxon>
        <taxon>Streptomycetaceae</taxon>
        <taxon>Kitasatospora</taxon>
    </lineage>
</organism>
<dbReference type="Pfam" id="PF13560">
    <property type="entry name" value="HTH_31"/>
    <property type="match status" value="1"/>
</dbReference>
<feature type="region of interest" description="Disordered" evidence="1">
    <location>
        <begin position="282"/>
        <end position="304"/>
    </location>
</feature>
<sequence>MPGYGRGWDSPGVSPAGRQRCTAGPPTPTLRDQMVTHSYAVGYACAPSCGYARAEGEGSGRMPDRGVTGPEAEGVGAGPSARVELARTLREWRARAGELPQKTVARRLNIAQTTVSRYESPDGRHPAPEAAVRALWSCYRLAEEDLDQALALRARVDEELRAGAASAKVAAPVPAGEAVGEAVVVAGAGEPSAAPAVGRSRHRVAWVAGATAALAGVVAGGLLVHRLLAPTATTGGADEARRSSPAAAPPAAFPTTDFDIIYGNTYTKGTLTWYNRSVGLSGQGKSEDSSGCRDTTATSYSASGSELGSIHTGVVCGASENYNAAIPADVAGGASTVRICLDDGATPPAVLKCQDSRRP</sequence>
<evidence type="ECO:0000256" key="1">
    <source>
        <dbReference type="SAM" id="MobiDB-lite"/>
    </source>
</evidence>
<evidence type="ECO:0000259" key="2">
    <source>
        <dbReference type="PROSITE" id="PS50943"/>
    </source>
</evidence>
<reference evidence="3 4" key="1">
    <citation type="submission" date="2018-08" db="EMBL/GenBank/DDBJ databases">
        <title>Diversity &amp; Physiological Properties of Lignin-Decomposing Actinobacteria from Soil.</title>
        <authorList>
            <person name="Roh S.G."/>
            <person name="Kim S.B."/>
        </authorList>
    </citation>
    <scope>NUCLEOTIDE SEQUENCE [LARGE SCALE GENOMIC DNA]</scope>
    <source>
        <strain evidence="3 4">MMS17-GH009</strain>
    </source>
</reference>
<name>A0A372ZKS4_9ACTN</name>
<proteinExistence type="predicted"/>
<evidence type="ECO:0000313" key="3">
    <source>
        <dbReference type="EMBL" id="RGD56458.1"/>
    </source>
</evidence>
<feature type="region of interest" description="Disordered" evidence="1">
    <location>
        <begin position="1"/>
        <end position="29"/>
    </location>
</feature>
<dbReference type="CDD" id="cd00093">
    <property type="entry name" value="HTH_XRE"/>
    <property type="match status" value="1"/>
</dbReference>
<evidence type="ECO:0000313" key="4">
    <source>
        <dbReference type="Proteomes" id="UP000263377"/>
    </source>
</evidence>
<comment type="caution">
    <text evidence="3">The sequence shown here is derived from an EMBL/GenBank/DDBJ whole genome shotgun (WGS) entry which is preliminary data.</text>
</comment>
<dbReference type="AlphaFoldDB" id="A0A372ZKS4"/>
<feature type="compositionally biased region" description="Polar residues" evidence="1">
    <location>
        <begin position="292"/>
        <end position="304"/>
    </location>
</feature>
<dbReference type="Gene3D" id="1.10.260.40">
    <property type="entry name" value="lambda repressor-like DNA-binding domains"/>
    <property type="match status" value="1"/>
</dbReference>
<dbReference type="GO" id="GO:0003677">
    <property type="term" value="F:DNA binding"/>
    <property type="evidence" value="ECO:0007669"/>
    <property type="project" value="InterPro"/>
</dbReference>
<dbReference type="SUPFAM" id="SSF47413">
    <property type="entry name" value="lambda repressor-like DNA-binding domains"/>
    <property type="match status" value="1"/>
</dbReference>
<feature type="domain" description="HTH cro/C1-type" evidence="2">
    <location>
        <begin position="89"/>
        <end position="120"/>
    </location>
</feature>
<dbReference type="EMBL" id="QVIG01000001">
    <property type="protein sequence ID" value="RGD56458.1"/>
    <property type="molecule type" value="Genomic_DNA"/>
</dbReference>
<dbReference type="InterPro" id="IPR001387">
    <property type="entry name" value="Cro/C1-type_HTH"/>
</dbReference>
<accession>A0A372ZKS4</accession>
<dbReference type="InterPro" id="IPR010982">
    <property type="entry name" value="Lambda_DNA-bd_dom_sf"/>
</dbReference>